<proteinExistence type="inferred from homology"/>
<dbReference type="OrthoDB" id="1667110at2759"/>
<dbReference type="Pfam" id="PF02373">
    <property type="entry name" value="JmjC"/>
    <property type="match status" value="1"/>
</dbReference>
<evidence type="ECO:0000256" key="2">
    <source>
        <dbReference type="ARBA" id="ARBA00006801"/>
    </source>
</evidence>
<dbReference type="PANTHER" id="PTHR12549">
    <property type="entry name" value="JMJC DOMAIN-CONTAINING HISTONE DEMETHYLATION PROTEIN"/>
    <property type="match status" value="1"/>
</dbReference>
<keyword evidence="3" id="KW-0479">Metal-binding</keyword>
<dbReference type="GO" id="GO:0000785">
    <property type="term" value="C:chromatin"/>
    <property type="evidence" value="ECO:0007669"/>
    <property type="project" value="TreeGrafter"/>
</dbReference>
<dbReference type="GO" id="GO:0003712">
    <property type="term" value="F:transcription coregulator activity"/>
    <property type="evidence" value="ECO:0007669"/>
    <property type="project" value="TreeGrafter"/>
</dbReference>
<protein>
    <submittedName>
        <fullName evidence="7">Lysine-specific demethylase jmj25</fullName>
    </submittedName>
</protein>
<dbReference type="GO" id="GO:0006357">
    <property type="term" value="P:regulation of transcription by RNA polymerase II"/>
    <property type="evidence" value="ECO:0007669"/>
    <property type="project" value="TreeGrafter"/>
</dbReference>
<dbReference type="GO" id="GO:0046872">
    <property type="term" value="F:metal ion binding"/>
    <property type="evidence" value="ECO:0007669"/>
    <property type="project" value="UniProtKB-KW"/>
</dbReference>
<dbReference type="GO" id="GO:0000118">
    <property type="term" value="C:histone deacetylase complex"/>
    <property type="evidence" value="ECO:0007669"/>
    <property type="project" value="TreeGrafter"/>
</dbReference>
<dbReference type="PROSITE" id="PS51184">
    <property type="entry name" value="JMJC"/>
    <property type="match status" value="1"/>
</dbReference>
<dbReference type="Proteomes" id="UP000554482">
    <property type="component" value="Unassembled WGS sequence"/>
</dbReference>
<feature type="compositionally biased region" description="Polar residues" evidence="5">
    <location>
        <begin position="680"/>
        <end position="691"/>
    </location>
</feature>
<dbReference type="GO" id="GO:0032259">
    <property type="term" value="P:methylation"/>
    <property type="evidence" value="ECO:0007669"/>
    <property type="project" value="UniProtKB-KW"/>
</dbReference>
<dbReference type="GO" id="GO:0008168">
    <property type="term" value="F:methyltransferase activity"/>
    <property type="evidence" value="ECO:0007669"/>
    <property type="project" value="UniProtKB-KW"/>
</dbReference>
<name>A0A7J6X903_THATH</name>
<comment type="caution">
    <text evidence="7">The sequence shown here is derived from an EMBL/GenBank/DDBJ whole genome shotgun (WGS) entry which is preliminary data.</text>
</comment>
<comment type="subcellular location">
    <subcellularLocation>
        <location evidence="1">Nucleus</location>
    </subcellularLocation>
</comment>
<keyword evidence="7" id="KW-0489">Methyltransferase</keyword>
<gene>
    <name evidence="7" type="ORF">FRX31_004209</name>
</gene>
<feature type="compositionally biased region" description="Basic and acidic residues" evidence="5">
    <location>
        <begin position="653"/>
        <end position="664"/>
    </location>
</feature>
<keyword evidence="7" id="KW-0808">Transferase</keyword>
<sequence>MKVKAERNEEVVYSKYIVHTLLPVLKQINQEQMTEKELESKIQGLSLKDIKVQQTGCFIEERLYCDNCKTSIFDYHRSCSKCSYDLCLTCCREIRNGCLQGGGEEIYMKYPDRGKAYIHDCYPQTNFSREEQVLGLSVESSSKNNGKSRCEWSANENGSIPCPPKNLGGCGFGLLTLKCVFAEKWIAGLEKKAEQIDKTYKHLEAAGSSTMHCSCLDSVGELDFGDKKSLKAASREGSDDNYLYYPTAREIQHEELDHFQKHWIKGEPVVVRNVLELTSGLSWEPMVMCRAFRERTNSRNGSSHMAVTAIDCMDWCEVEINIDQFFKGYSEGRAHNTLWPEMLKLKDWPPSNFFEERLPRHGAEFISALPFKEYTHPNNGFLNLTARLPEKYLKPDLGPKSYIAYGIAEELGCGDSVSKLHCDISDAVNVLTHTAKVPLTTTQLAELDKFKRKRCARDCQEREGFKLPQNEEVGEKQPLLPTRKHTPKEVVIEFCTTRIIDEQVNSDLYEQKEIVSYDTKDKEPKEKSPTFLVTEGGDPLIVPAIGECSTSGIDVKEKETAISNVTLESNTLDVELQTEESKDHVCTGAKDPPRSKISEVFKHLFEDLDKRKMLPNFLSTEEMKASVMMEVTEKSKGIPRTKRKRGTSEEYGESGKQDNLPRRLQKSEEIGMVAKEKGKSNSAVSFSNPKRSSPEEGGALWDIFRRQDVPRLQQYLVKHSREFRHIHCSPVEQVIHPIHDQAFYLTSEHKRKLKEELGIEPWTFVQQLGEAVFIPAGCPHQVRNLQSCIKVALDFVSPENVQECIRLTEEFRILPSNHKENQDKLEVGHLVSVLTGHNY</sequence>
<dbReference type="SMART" id="SM00558">
    <property type="entry name" value="JmjC"/>
    <property type="match status" value="1"/>
</dbReference>
<organism evidence="7 8">
    <name type="scientific">Thalictrum thalictroides</name>
    <name type="common">Rue-anemone</name>
    <name type="synonym">Anemone thalictroides</name>
    <dbReference type="NCBI Taxonomy" id="46969"/>
    <lineage>
        <taxon>Eukaryota</taxon>
        <taxon>Viridiplantae</taxon>
        <taxon>Streptophyta</taxon>
        <taxon>Embryophyta</taxon>
        <taxon>Tracheophyta</taxon>
        <taxon>Spermatophyta</taxon>
        <taxon>Magnoliopsida</taxon>
        <taxon>Ranunculales</taxon>
        <taxon>Ranunculaceae</taxon>
        <taxon>Thalictroideae</taxon>
        <taxon>Thalictrum</taxon>
    </lineage>
</organism>
<feature type="domain" description="JmjC" evidence="6">
    <location>
        <begin position="377"/>
        <end position="812"/>
    </location>
</feature>
<dbReference type="PANTHER" id="PTHR12549:SF11">
    <property type="entry name" value="LYSINE-SPECIFIC DEMETHYLASE JMJ25"/>
    <property type="match status" value="1"/>
</dbReference>
<keyword evidence="4" id="KW-0539">Nucleus</keyword>
<reference evidence="7 8" key="1">
    <citation type="submission" date="2020-06" db="EMBL/GenBank/DDBJ databases">
        <title>Transcriptomic and genomic resources for Thalictrum thalictroides and T. hernandezii: Facilitating candidate gene discovery in an emerging model plant lineage.</title>
        <authorList>
            <person name="Arias T."/>
            <person name="Riano-Pachon D.M."/>
            <person name="Di Stilio V.S."/>
        </authorList>
    </citation>
    <scope>NUCLEOTIDE SEQUENCE [LARGE SCALE GENOMIC DNA]</scope>
    <source>
        <strain evidence="8">cv. WT478/WT964</strain>
        <tissue evidence="7">Leaves</tissue>
    </source>
</reference>
<accession>A0A7J6X903</accession>
<evidence type="ECO:0000313" key="8">
    <source>
        <dbReference type="Proteomes" id="UP000554482"/>
    </source>
</evidence>
<evidence type="ECO:0000259" key="6">
    <source>
        <dbReference type="PROSITE" id="PS51184"/>
    </source>
</evidence>
<comment type="similarity">
    <text evidence="2">Belongs to the JARID1 histone demethylase family.</text>
</comment>
<dbReference type="Gene3D" id="2.60.120.650">
    <property type="entry name" value="Cupin"/>
    <property type="match status" value="2"/>
</dbReference>
<evidence type="ECO:0000313" key="7">
    <source>
        <dbReference type="EMBL" id="KAF5206204.1"/>
    </source>
</evidence>
<dbReference type="InterPro" id="IPR045109">
    <property type="entry name" value="LSDs-like"/>
</dbReference>
<feature type="region of interest" description="Disordered" evidence="5">
    <location>
        <begin position="632"/>
        <end position="664"/>
    </location>
</feature>
<dbReference type="FunFam" id="2.60.120.650:FF:000033">
    <property type="entry name" value="Transcription factor jumonji (JmjC) domain-containing protein"/>
    <property type="match status" value="1"/>
</dbReference>
<evidence type="ECO:0000256" key="4">
    <source>
        <dbReference type="ARBA" id="ARBA00023242"/>
    </source>
</evidence>
<dbReference type="GO" id="GO:0032454">
    <property type="term" value="F:histone H3K9 demethylase activity"/>
    <property type="evidence" value="ECO:0007669"/>
    <property type="project" value="InterPro"/>
</dbReference>
<feature type="region of interest" description="Disordered" evidence="5">
    <location>
        <begin position="676"/>
        <end position="695"/>
    </location>
</feature>
<dbReference type="SUPFAM" id="SSF51197">
    <property type="entry name" value="Clavaminate synthase-like"/>
    <property type="match status" value="1"/>
</dbReference>
<dbReference type="GO" id="GO:0031490">
    <property type="term" value="F:chromatin DNA binding"/>
    <property type="evidence" value="ECO:0007669"/>
    <property type="project" value="TreeGrafter"/>
</dbReference>
<dbReference type="AlphaFoldDB" id="A0A7J6X903"/>
<dbReference type="InterPro" id="IPR003347">
    <property type="entry name" value="JmjC_dom"/>
</dbReference>
<keyword evidence="8" id="KW-1185">Reference proteome</keyword>
<evidence type="ECO:0000256" key="3">
    <source>
        <dbReference type="ARBA" id="ARBA00022723"/>
    </source>
</evidence>
<evidence type="ECO:0000256" key="1">
    <source>
        <dbReference type="ARBA" id="ARBA00004123"/>
    </source>
</evidence>
<evidence type="ECO:0000256" key="5">
    <source>
        <dbReference type="SAM" id="MobiDB-lite"/>
    </source>
</evidence>
<dbReference type="EMBL" id="JABWDY010003042">
    <property type="protein sequence ID" value="KAF5206204.1"/>
    <property type="molecule type" value="Genomic_DNA"/>
</dbReference>